<evidence type="ECO:0000256" key="5">
    <source>
        <dbReference type="SAM" id="MobiDB-lite"/>
    </source>
</evidence>
<evidence type="ECO:0000256" key="6">
    <source>
        <dbReference type="SAM" id="Phobius"/>
    </source>
</evidence>
<feature type="transmembrane region" description="Helical" evidence="6">
    <location>
        <begin position="40"/>
        <end position="59"/>
    </location>
</feature>
<dbReference type="PANTHER" id="PTHR23507">
    <property type="entry name" value="ZGC:174356"/>
    <property type="match status" value="1"/>
</dbReference>
<keyword evidence="9" id="KW-1185">Reference proteome</keyword>
<feature type="transmembrane region" description="Helical" evidence="6">
    <location>
        <begin position="165"/>
        <end position="187"/>
    </location>
</feature>
<protein>
    <recommendedName>
        <fullName evidence="7">Major facilitator superfamily (MFS) profile domain-containing protein</fullName>
    </recommendedName>
</protein>
<dbReference type="OrthoDB" id="3026777at2759"/>
<evidence type="ECO:0000313" key="9">
    <source>
        <dbReference type="Proteomes" id="UP000224854"/>
    </source>
</evidence>
<evidence type="ECO:0000313" key="8">
    <source>
        <dbReference type="EMBL" id="PHH83174.1"/>
    </source>
</evidence>
<proteinExistence type="predicted"/>
<feature type="transmembrane region" description="Helical" evidence="6">
    <location>
        <begin position="207"/>
        <end position="227"/>
    </location>
</feature>
<feature type="transmembrane region" description="Helical" evidence="6">
    <location>
        <begin position="316"/>
        <end position="341"/>
    </location>
</feature>
<dbReference type="InterPro" id="IPR036259">
    <property type="entry name" value="MFS_trans_sf"/>
</dbReference>
<evidence type="ECO:0000259" key="7">
    <source>
        <dbReference type="PROSITE" id="PS50850"/>
    </source>
</evidence>
<dbReference type="PANTHER" id="PTHR23507:SF40">
    <property type="entry name" value="TETRACYCLINE-EFFLUX TRANSPORTER"/>
    <property type="match status" value="1"/>
</dbReference>
<dbReference type="Gene3D" id="1.20.1250.20">
    <property type="entry name" value="MFS general substrate transporter like domains"/>
    <property type="match status" value="1"/>
</dbReference>
<organism evidence="8 9">
    <name type="scientific">Ophiocordyceps australis</name>
    <dbReference type="NCBI Taxonomy" id="1399860"/>
    <lineage>
        <taxon>Eukaryota</taxon>
        <taxon>Fungi</taxon>
        <taxon>Dikarya</taxon>
        <taxon>Ascomycota</taxon>
        <taxon>Pezizomycotina</taxon>
        <taxon>Sordariomycetes</taxon>
        <taxon>Hypocreomycetidae</taxon>
        <taxon>Hypocreales</taxon>
        <taxon>Ophiocordycipitaceae</taxon>
        <taxon>Ophiocordyceps</taxon>
    </lineage>
</organism>
<dbReference type="Pfam" id="PF07690">
    <property type="entry name" value="MFS_1"/>
    <property type="match status" value="2"/>
</dbReference>
<evidence type="ECO:0000256" key="2">
    <source>
        <dbReference type="ARBA" id="ARBA00022692"/>
    </source>
</evidence>
<dbReference type="GO" id="GO:0022857">
    <property type="term" value="F:transmembrane transporter activity"/>
    <property type="evidence" value="ECO:0007669"/>
    <property type="project" value="InterPro"/>
</dbReference>
<dbReference type="GO" id="GO:0016020">
    <property type="term" value="C:membrane"/>
    <property type="evidence" value="ECO:0007669"/>
    <property type="project" value="UniProtKB-SubCell"/>
</dbReference>
<name>A0A2C5ZUP5_9HYPO</name>
<feature type="transmembrane region" description="Helical" evidence="6">
    <location>
        <begin position="460"/>
        <end position="484"/>
    </location>
</feature>
<keyword evidence="3 6" id="KW-1133">Transmembrane helix</keyword>
<dbReference type="InterPro" id="IPR020846">
    <property type="entry name" value="MFS_dom"/>
</dbReference>
<feature type="transmembrane region" description="Helical" evidence="6">
    <location>
        <begin position="138"/>
        <end position="159"/>
    </location>
</feature>
<dbReference type="SUPFAM" id="SSF103473">
    <property type="entry name" value="MFS general substrate transporter"/>
    <property type="match status" value="1"/>
</dbReference>
<dbReference type="EMBL" id="NJEU01000024">
    <property type="protein sequence ID" value="PHH83174.1"/>
    <property type="molecule type" value="Genomic_DNA"/>
</dbReference>
<feature type="region of interest" description="Disordered" evidence="5">
    <location>
        <begin position="1"/>
        <end position="29"/>
    </location>
</feature>
<dbReference type="InterPro" id="IPR011701">
    <property type="entry name" value="MFS"/>
</dbReference>
<keyword evidence="2 6" id="KW-0812">Transmembrane</keyword>
<evidence type="ECO:0000256" key="1">
    <source>
        <dbReference type="ARBA" id="ARBA00004141"/>
    </source>
</evidence>
<feature type="transmembrane region" description="Helical" evidence="6">
    <location>
        <begin position="399"/>
        <end position="420"/>
    </location>
</feature>
<dbReference type="Proteomes" id="UP000224854">
    <property type="component" value="Unassembled WGS sequence"/>
</dbReference>
<gene>
    <name evidence="8" type="ORF">CDD82_3221</name>
</gene>
<evidence type="ECO:0000256" key="4">
    <source>
        <dbReference type="ARBA" id="ARBA00023136"/>
    </source>
</evidence>
<feature type="transmembrane region" description="Helical" evidence="6">
    <location>
        <begin position="490"/>
        <end position="512"/>
    </location>
</feature>
<dbReference type="AlphaFoldDB" id="A0A2C5ZUP5"/>
<feature type="transmembrane region" description="Helical" evidence="6">
    <location>
        <begin position="233"/>
        <end position="255"/>
    </location>
</feature>
<comment type="caution">
    <text evidence="8">The sequence shown here is derived from an EMBL/GenBank/DDBJ whole genome shotgun (WGS) entry which is preliminary data.</text>
</comment>
<evidence type="ECO:0000256" key="3">
    <source>
        <dbReference type="ARBA" id="ARBA00022989"/>
    </source>
</evidence>
<feature type="domain" description="Major facilitator superfamily (MFS) profile" evidence="7">
    <location>
        <begin position="49"/>
        <end position="517"/>
    </location>
</feature>
<feature type="transmembrane region" description="Helical" evidence="6">
    <location>
        <begin position="361"/>
        <end position="378"/>
    </location>
</feature>
<feature type="transmembrane region" description="Helical" evidence="6">
    <location>
        <begin position="426"/>
        <end position="448"/>
    </location>
</feature>
<comment type="subcellular location">
    <subcellularLocation>
        <location evidence="1">Membrane</location>
        <topology evidence="1">Multi-pass membrane protein</topology>
    </subcellularLocation>
</comment>
<keyword evidence="4 6" id="KW-0472">Membrane</keyword>
<reference evidence="8 9" key="1">
    <citation type="submission" date="2017-06" db="EMBL/GenBank/DDBJ databases">
        <title>Ant-infecting Ophiocordyceps genomes reveal a high diversity of potential behavioral manipulation genes and a possible major role for enterotoxins.</title>
        <authorList>
            <person name="De Bekker C."/>
            <person name="Evans H.C."/>
            <person name="Brachmann A."/>
            <person name="Hughes D.P."/>
        </authorList>
    </citation>
    <scope>NUCLEOTIDE SEQUENCE [LARGE SCALE GENOMIC DNA]</scope>
    <source>
        <strain evidence="8 9">1348a</strain>
    </source>
</reference>
<sequence length="535" mass="57619">MPSIQRHGTTERDSLLGENGQVVGATREPSEQSWWRTPSVYWLIGPFFLFTLTFAGILVPKLNLMLELICRKHLAERASTTQSLSVLVGVDDAQCKAPDIQRRVATLSLFMNLITGGLSAVTAPKIGHLSDGYGRLRLLALASCGGLLGELVTVLVAKFPDTIDYRWLLLGAAFDGLGGSFTTGSILSQSYTSDCTPPSRRSVSVGYIQACLFSGMAFGPVIAGYFAKWTGSLLSVFYVVIVSHFVLILFTGLLVPESVSKDNRLLVRQRWRKEKEARALGVAPSLSSTRQKWNPLAPLAILWPTGPGTSKLRVNLLALAMCDTTIMGGAISATAVVILYAEYTFNWGNLETSRFVSAMSLMRVIILMGVFPAVNYFGRVRPRRGRTATHDTNSGSDRLDGWLLRFALLCEVLGCVGYTFSRTEPLFFGSGFITAFGALGMATTQAALTKHVPAERVGQVLGAVGMLHALARVVGPVIFSGLYAATVGSFPQAIFVALCVMYGIALAVSFVVKPGVHWEGEEQTGSGDAADVVVQ</sequence>
<accession>A0A2C5ZUP5</accession>
<dbReference type="PROSITE" id="PS50850">
    <property type="entry name" value="MFS"/>
    <property type="match status" value="1"/>
</dbReference>